<dbReference type="Pfam" id="PF00149">
    <property type="entry name" value="Metallophos"/>
    <property type="match status" value="1"/>
</dbReference>
<protein>
    <submittedName>
        <fullName evidence="4">5'-nucleotidase, C-terminal domain</fullName>
    </submittedName>
</protein>
<dbReference type="PRINTS" id="PR01607">
    <property type="entry name" value="APYRASEFAMLY"/>
</dbReference>
<accession>A0A1I6QYC8</accession>
<evidence type="ECO:0000313" key="4">
    <source>
        <dbReference type="EMBL" id="SFS57402.1"/>
    </source>
</evidence>
<keyword evidence="1" id="KW-0732">Signal</keyword>
<keyword evidence="5" id="KW-1185">Reference proteome</keyword>
<dbReference type="GO" id="GO:0009166">
    <property type="term" value="P:nucleotide catabolic process"/>
    <property type="evidence" value="ECO:0007669"/>
    <property type="project" value="InterPro"/>
</dbReference>
<evidence type="ECO:0000259" key="3">
    <source>
        <dbReference type="Pfam" id="PF02872"/>
    </source>
</evidence>
<dbReference type="SUPFAM" id="SSF55816">
    <property type="entry name" value="5'-nucleotidase (syn. UDP-sugar hydrolase), C-terminal domain"/>
    <property type="match status" value="1"/>
</dbReference>
<feature type="domain" description="Calcineurin-like phosphoesterase" evidence="2">
    <location>
        <begin position="7"/>
        <end position="198"/>
    </location>
</feature>
<sequence>MSVRLVQYSDVENACDYPRQIGRLVRAIRERSSEDALVLGTGDNTSPGVLPLVTRGKQAIEFYDAVEPDVETFGNHDFDYGVEATLEIVRNSPQQWVSANVFRHGEPFGAEVGVEPWVTIERNATTVGVTGVTTQRTGSLNPTATEIEFRDPIDAAEEAVADLRREGADIVVICSHLGRGDDDLAREVDADVILGGHVPSTRLERIEGTLVTRPGDGGDAIVEVRTASDSESNIVRTDAYAPAMDAVETFRDLEASAGLTEVVATVDEPIERTESTLFGGESRVGNFVADAYRWKTGADLALQKSGGIRSGEALAGEVTVSELIGLVPFDEPIATASLTGEQLAAVFDGAVGLDLGFAETDWWHAHVSGVRLEWDPNDNDVSITQVNGDPFDPDVTYELATSEYLFHTDDEFPVLREGAQTEITDSTQYEVLVEYARERGIDPSIEGRVRRRY</sequence>
<dbReference type="AlphaFoldDB" id="A0A1I6QYC8"/>
<evidence type="ECO:0000313" key="5">
    <source>
        <dbReference type="Proteomes" id="UP000199199"/>
    </source>
</evidence>
<dbReference type="InterPro" id="IPR029052">
    <property type="entry name" value="Metallo-depent_PP-like"/>
</dbReference>
<dbReference type="Gene3D" id="3.60.21.10">
    <property type="match status" value="1"/>
</dbReference>
<dbReference type="RefSeq" id="WP_092903483.1">
    <property type="nucleotide sequence ID" value="NZ_FOZS01000001.1"/>
</dbReference>
<dbReference type="InterPro" id="IPR004843">
    <property type="entry name" value="Calcineurin-like_PHP"/>
</dbReference>
<dbReference type="OrthoDB" id="21342at2157"/>
<dbReference type="Gene3D" id="3.90.780.10">
    <property type="entry name" value="5'-Nucleotidase, C-terminal domain"/>
    <property type="match status" value="1"/>
</dbReference>
<dbReference type="GO" id="GO:0016787">
    <property type="term" value="F:hydrolase activity"/>
    <property type="evidence" value="ECO:0007669"/>
    <property type="project" value="InterPro"/>
</dbReference>
<dbReference type="InterPro" id="IPR008334">
    <property type="entry name" value="5'-Nucleotdase_C"/>
</dbReference>
<dbReference type="Proteomes" id="UP000199199">
    <property type="component" value="Unassembled WGS sequence"/>
</dbReference>
<dbReference type="Pfam" id="PF02872">
    <property type="entry name" value="5_nucleotid_C"/>
    <property type="match status" value="1"/>
</dbReference>
<dbReference type="CDD" id="cd00845">
    <property type="entry name" value="MPP_UshA_N_like"/>
    <property type="match status" value="1"/>
</dbReference>
<feature type="domain" description="5'-Nucleotidase C-terminal" evidence="3">
    <location>
        <begin position="262"/>
        <end position="416"/>
    </location>
</feature>
<evidence type="ECO:0000256" key="1">
    <source>
        <dbReference type="ARBA" id="ARBA00022729"/>
    </source>
</evidence>
<organism evidence="4 5">
    <name type="scientific">Halostagnicola kamekurae</name>
    <dbReference type="NCBI Taxonomy" id="619731"/>
    <lineage>
        <taxon>Archaea</taxon>
        <taxon>Methanobacteriati</taxon>
        <taxon>Methanobacteriota</taxon>
        <taxon>Stenosarchaea group</taxon>
        <taxon>Halobacteria</taxon>
        <taxon>Halobacteriales</taxon>
        <taxon>Natrialbaceae</taxon>
        <taxon>Halostagnicola</taxon>
    </lineage>
</organism>
<proteinExistence type="predicted"/>
<dbReference type="InterPro" id="IPR006179">
    <property type="entry name" value="5_nucleotidase/apyrase"/>
</dbReference>
<gene>
    <name evidence="4" type="ORF">SAMN04488556_1709</name>
</gene>
<name>A0A1I6QYC8_9EURY</name>
<dbReference type="PANTHER" id="PTHR11575:SF24">
    <property type="entry name" value="5'-NUCLEOTIDASE"/>
    <property type="match status" value="1"/>
</dbReference>
<evidence type="ECO:0000259" key="2">
    <source>
        <dbReference type="Pfam" id="PF00149"/>
    </source>
</evidence>
<dbReference type="SUPFAM" id="SSF56300">
    <property type="entry name" value="Metallo-dependent phosphatases"/>
    <property type="match status" value="1"/>
</dbReference>
<dbReference type="InterPro" id="IPR036907">
    <property type="entry name" value="5'-Nucleotdase_C_sf"/>
</dbReference>
<dbReference type="PANTHER" id="PTHR11575">
    <property type="entry name" value="5'-NUCLEOTIDASE-RELATED"/>
    <property type="match status" value="1"/>
</dbReference>
<dbReference type="EMBL" id="FOZS01000001">
    <property type="protein sequence ID" value="SFS57402.1"/>
    <property type="molecule type" value="Genomic_DNA"/>
</dbReference>
<reference evidence="5" key="1">
    <citation type="submission" date="2016-10" db="EMBL/GenBank/DDBJ databases">
        <authorList>
            <person name="Varghese N."/>
            <person name="Submissions S."/>
        </authorList>
    </citation>
    <scope>NUCLEOTIDE SEQUENCE [LARGE SCALE GENOMIC DNA]</scope>
    <source>
        <strain evidence="5">DSM 22427</strain>
    </source>
</reference>